<dbReference type="Gene3D" id="3.40.50.1000">
    <property type="entry name" value="HAD superfamily/HAD-like"/>
    <property type="match status" value="1"/>
</dbReference>
<dbReference type="InterPro" id="IPR029044">
    <property type="entry name" value="Nucleotide-diphossugar_trans"/>
</dbReference>
<accession>A0A6C0B873</accession>
<name>A0A6C0B873_9ZZZZ</name>
<reference evidence="1" key="1">
    <citation type="journal article" date="2020" name="Nature">
        <title>Giant virus diversity and host interactions through global metagenomics.</title>
        <authorList>
            <person name="Schulz F."/>
            <person name="Roux S."/>
            <person name="Paez-Espino D."/>
            <person name="Jungbluth S."/>
            <person name="Walsh D.A."/>
            <person name="Denef V.J."/>
            <person name="McMahon K.D."/>
            <person name="Konstantinidis K.T."/>
            <person name="Eloe-Fadrosh E.A."/>
            <person name="Kyrpides N.C."/>
            <person name="Woyke T."/>
        </authorList>
    </citation>
    <scope>NUCLEOTIDE SEQUENCE</scope>
    <source>
        <strain evidence="1">GVMAG-M-3300010158-13</strain>
    </source>
</reference>
<dbReference type="EMBL" id="MN739089">
    <property type="protein sequence ID" value="QHS87891.1"/>
    <property type="molecule type" value="Genomic_DNA"/>
</dbReference>
<dbReference type="Gene3D" id="3.90.1200.10">
    <property type="match status" value="1"/>
</dbReference>
<dbReference type="SUPFAM" id="SSF56784">
    <property type="entry name" value="HAD-like"/>
    <property type="match status" value="1"/>
</dbReference>
<evidence type="ECO:0008006" key="2">
    <source>
        <dbReference type="Google" id="ProtNLM"/>
    </source>
</evidence>
<proteinExistence type="predicted"/>
<protein>
    <recommendedName>
        <fullName evidence="2">Nucleotidyl transferase domain-containing protein</fullName>
    </recommendedName>
</protein>
<dbReference type="AlphaFoldDB" id="A0A6C0B873"/>
<dbReference type="InterPro" id="IPR036412">
    <property type="entry name" value="HAD-like_sf"/>
</dbReference>
<dbReference type="SUPFAM" id="SSF53448">
    <property type="entry name" value="Nucleotide-diphospho-sugar transferases"/>
    <property type="match status" value="1"/>
</dbReference>
<dbReference type="InterPro" id="IPR023214">
    <property type="entry name" value="HAD_sf"/>
</dbReference>
<dbReference type="SUPFAM" id="SSF56112">
    <property type="entry name" value="Protein kinase-like (PK-like)"/>
    <property type="match status" value="1"/>
</dbReference>
<sequence length="629" mass="74372">MKYILLCGGIGSRYNNYSLPKPLNYIHGKHMIEFIVENIPSSEIFIIYNVFLDEYNFKEIVKNKFKDKTFHFACVDYLTRGAVETAYIGIKQLSEYLSNDNLVFIDNDNLHCLESINRQFDNNFIGYGIDDSEKTNYSFIEVEDEKIINIEEKKRISNKFCCGLYGFKNQKTFLDYSEKALDNNNKTNNEFYFSQIYKSIINDEKVVPVFINNTKHIGSYNELTADKLDLPKKKLRICFDLDNTLVTYPVIPNDYSTVKPIPKNILLLKQFKEDGHEIIIYTARRMATHNHNIGKVIKDIALNTIQKLEEFDIEYDELIFGKPLADIYIDDRAINPYSNSSSYFGFFTKVNDFLPNKIETNKYNSIVYNNNVILKTGPEKFMRGELYFYKNIPDELCHLFPKLLKDKIIEDKILLELEYIKAIPLFYLYKHERITFKMIDELFAILNKLHNFSGVSQNELSEINIRNNYFKKLEERFEIKENYPFTDSKQVYSEIINGLKQYYAPRLSNFIHGDFWFSNILMTYEDNYKLIDMKGQVDGILTTHGDVYYDYGKLYQSIIGYDLILNDCKINRLYIEKTKNYFLEKCKKEGLDLNYLKYVTKSLIFGTFHFLNKSTQIKENIWHLLQFEV</sequence>
<evidence type="ECO:0000313" key="1">
    <source>
        <dbReference type="EMBL" id="QHS87891.1"/>
    </source>
</evidence>
<dbReference type="InterPro" id="IPR011009">
    <property type="entry name" value="Kinase-like_dom_sf"/>
</dbReference>
<dbReference type="Gene3D" id="3.90.550.10">
    <property type="entry name" value="Spore Coat Polysaccharide Biosynthesis Protein SpsA, Chain A"/>
    <property type="match status" value="1"/>
</dbReference>
<organism evidence="1">
    <name type="scientific">viral metagenome</name>
    <dbReference type="NCBI Taxonomy" id="1070528"/>
    <lineage>
        <taxon>unclassified sequences</taxon>
        <taxon>metagenomes</taxon>
        <taxon>organismal metagenomes</taxon>
    </lineage>
</organism>